<organism evidence="2 3">
    <name type="scientific">Hydrogenovibrio thermophilus</name>
    <dbReference type="NCBI Taxonomy" id="265883"/>
    <lineage>
        <taxon>Bacteria</taxon>
        <taxon>Pseudomonadati</taxon>
        <taxon>Pseudomonadota</taxon>
        <taxon>Gammaproteobacteria</taxon>
        <taxon>Thiotrichales</taxon>
        <taxon>Piscirickettsiaceae</taxon>
        <taxon>Hydrogenovibrio</taxon>
    </lineage>
</organism>
<evidence type="ECO:0000313" key="3">
    <source>
        <dbReference type="Proteomes" id="UP000285478"/>
    </source>
</evidence>
<dbReference type="KEGG" id="htr:EPV75_10530"/>
<keyword evidence="1" id="KW-0732">Signal</keyword>
<dbReference type="Proteomes" id="UP000285478">
    <property type="component" value="Chromosome"/>
</dbReference>
<feature type="signal peptide" evidence="1">
    <location>
        <begin position="1"/>
        <end position="24"/>
    </location>
</feature>
<protein>
    <recommendedName>
        <fullName evidence="4">Porin</fullName>
    </recommendedName>
</protein>
<evidence type="ECO:0008006" key="4">
    <source>
        <dbReference type="Google" id="ProtNLM"/>
    </source>
</evidence>
<gene>
    <name evidence="2" type="ORF">EPV75_10530</name>
</gene>
<sequence>MPSVRQVQLSLFSLLALLGTSAQAEYNFAGGVWFNYNYSFDDGSDEPNNGNFGDEAFIIYADGAADPGKGIWSYSAEWRMGPGSFTDPEHNSTGNQMSMKRAWVGFDLIKNNTLKIGKSQVPFGWKTYNFWPGDMLIGGYGDQMDVGLKWHGQTEKILYDFAYYHQDDFGDTSSDTMDDNNHWGSHSGGKTRYRKVQTWVGNFAVNVNEDHQVGVSLQTGQLQDIYDENGDDVGNHPVSGNHAAGVVYYKGHFGATFVNAQVIQTQRRLPDHYADSEGLEKDIENTRYAFEIGRSTGNWTYYLDASWADSQTKGNPAGLVSAYAPGIKYDYGPGWLYAEYLTQDGYIGMDGNVGEGDFSALYLTVDFYF</sequence>
<dbReference type="EMBL" id="CP035033">
    <property type="protein sequence ID" value="QAB16073.1"/>
    <property type="molecule type" value="Genomic_DNA"/>
</dbReference>
<proteinExistence type="predicted"/>
<dbReference type="RefSeq" id="WP_128385362.1">
    <property type="nucleotide sequence ID" value="NZ_CP035033.1"/>
</dbReference>
<evidence type="ECO:0000313" key="2">
    <source>
        <dbReference type="EMBL" id="QAB16073.1"/>
    </source>
</evidence>
<dbReference type="AlphaFoldDB" id="A0A410H555"/>
<reference evidence="2 3" key="1">
    <citation type="journal article" date="2018" name="Environ. Microbiol.">
        <title>Genomes of ubiquitous marine and hypersaline Hydrogenovibrio, Thiomicrorhabdus and Thiomicrospira spp. encode a diversity of mechanisms to sustain chemolithoautotrophy in heterogeneous environments.</title>
        <authorList>
            <person name="Scott K.M."/>
            <person name="Williams J."/>
            <person name="Porter C.M.B."/>
            <person name="Russel S."/>
            <person name="Harmer T.L."/>
            <person name="Paul J.H."/>
            <person name="Antonen K.M."/>
            <person name="Bridges M.K."/>
            <person name="Camper G.J."/>
            <person name="Campla C.K."/>
            <person name="Casella L.G."/>
            <person name="Chase E."/>
            <person name="Conrad J.W."/>
            <person name="Cruz M.C."/>
            <person name="Dunlap D.S."/>
            <person name="Duran L."/>
            <person name="Fahsbender E.M."/>
            <person name="Goldsmith D.B."/>
            <person name="Keeley R.F."/>
            <person name="Kondoff M.R."/>
            <person name="Kussy B.I."/>
            <person name="Lane M.K."/>
            <person name="Lawler S."/>
            <person name="Leigh B.A."/>
            <person name="Lewis C."/>
            <person name="Lostal L.M."/>
            <person name="Marking D."/>
            <person name="Mancera P.A."/>
            <person name="McClenthan E.C."/>
            <person name="McIntyre E.A."/>
            <person name="Mine J.A."/>
            <person name="Modi S."/>
            <person name="Moore B.D."/>
            <person name="Morgan W.A."/>
            <person name="Nelson K.M."/>
            <person name="Nguyen K.N."/>
            <person name="Ogburn N."/>
            <person name="Parrino D.G."/>
            <person name="Pedapudi A.D."/>
            <person name="Pelham R.P."/>
            <person name="Preece A.M."/>
            <person name="Rampersad E.A."/>
            <person name="Richardson J.C."/>
            <person name="Rodgers C.M."/>
            <person name="Schaffer B.L."/>
            <person name="Sheridan N.E."/>
            <person name="Solone M.R."/>
            <person name="Staley Z.R."/>
            <person name="Tabuchi M."/>
            <person name="Waide R.J."/>
            <person name="Wanjugi P.W."/>
            <person name="Young S."/>
            <person name="Clum A."/>
            <person name="Daum C."/>
            <person name="Huntemann M."/>
            <person name="Ivanova N."/>
            <person name="Kyrpides N."/>
            <person name="Mikhailova N."/>
            <person name="Palaniappan K."/>
            <person name="Pillay M."/>
            <person name="Reddy T.B.K."/>
            <person name="Shapiro N."/>
            <person name="Stamatis D."/>
            <person name="Varghese N."/>
            <person name="Woyke T."/>
            <person name="Boden R."/>
            <person name="Freyermuth S.K."/>
            <person name="Kerfeld C.A."/>
        </authorList>
    </citation>
    <scope>NUCLEOTIDE SEQUENCE [LARGE SCALE GENOMIC DNA]</scope>
    <source>
        <strain evidence="2 3">JR-2</strain>
    </source>
</reference>
<keyword evidence="3" id="KW-1185">Reference proteome</keyword>
<feature type="chain" id="PRO_5019159647" description="Porin" evidence="1">
    <location>
        <begin position="25"/>
        <end position="369"/>
    </location>
</feature>
<name>A0A410H555_9GAMM</name>
<accession>A0A410H555</accession>
<evidence type="ECO:0000256" key="1">
    <source>
        <dbReference type="SAM" id="SignalP"/>
    </source>
</evidence>